<reference evidence="3 4" key="1">
    <citation type="submission" date="2019-02" db="EMBL/GenBank/DDBJ databases">
        <title>Genome sequencing of the rare red list fungi Phellinidium pouzarii.</title>
        <authorList>
            <person name="Buettner E."/>
            <person name="Kellner H."/>
        </authorList>
    </citation>
    <scope>NUCLEOTIDE SEQUENCE [LARGE SCALE GENOMIC DNA]</scope>
    <source>
        <strain evidence="3 4">DSM 108285</strain>
    </source>
</reference>
<proteinExistence type="predicted"/>
<dbReference type="PANTHER" id="PTHR39394">
    <property type="entry name" value="YALI0E31793P"/>
    <property type="match status" value="1"/>
</dbReference>
<organism evidence="3 4">
    <name type="scientific">Phellinidium pouzarii</name>
    <dbReference type="NCBI Taxonomy" id="167371"/>
    <lineage>
        <taxon>Eukaryota</taxon>
        <taxon>Fungi</taxon>
        <taxon>Dikarya</taxon>
        <taxon>Basidiomycota</taxon>
        <taxon>Agaricomycotina</taxon>
        <taxon>Agaricomycetes</taxon>
        <taxon>Hymenochaetales</taxon>
        <taxon>Hymenochaetaceae</taxon>
        <taxon>Phellinidium</taxon>
    </lineage>
</organism>
<name>A0A4S4K745_9AGAM</name>
<gene>
    <name evidence="3" type="ORF">EW145_g8319</name>
</gene>
<sequence>MLDYRLGLRGGAGAGAGVDGMQRRPMPVGMKGWANLIEERIERARREGHFKTLRGRGKPLVRETAESNPFIAREEFLMNRIVQKNNAAPPWVELQTELEAAVSSFRAVLQESWTRRAIRMLTLNRRATSLRTLTVADAGALRDPEWEAREASYQDAAIAEVNSLVRRYNGVAPYAVRRPLHLRDKELERAYRESAEKIVKGVQERLRDGALDTGLAAGGYGDEESTAGAGTRHGGSEDKLKGRIGLWDVVRGWFSGSRT</sequence>
<dbReference type="OrthoDB" id="547796at2759"/>
<evidence type="ECO:0000259" key="2">
    <source>
        <dbReference type="Pfam" id="PF09350"/>
    </source>
</evidence>
<dbReference type="PANTHER" id="PTHR39394:SF1">
    <property type="entry name" value="DNAJ HOMOLOGUE SUBFAMILY C MEMBER 28 CONSERVED DOMAIN-CONTAINING PROTEIN"/>
    <property type="match status" value="1"/>
</dbReference>
<protein>
    <recommendedName>
        <fullName evidence="2">DnaJ homologue subfamily C member 28 conserved domain-containing protein</fullName>
    </recommendedName>
</protein>
<dbReference type="InterPro" id="IPR018961">
    <property type="entry name" value="DnaJ_homolog_subfam-C_membr-28"/>
</dbReference>
<dbReference type="EMBL" id="SGPK01001247">
    <property type="protein sequence ID" value="THG93654.1"/>
    <property type="molecule type" value="Genomic_DNA"/>
</dbReference>
<evidence type="ECO:0000256" key="1">
    <source>
        <dbReference type="SAM" id="MobiDB-lite"/>
    </source>
</evidence>
<dbReference type="Proteomes" id="UP000308199">
    <property type="component" value="Unassembled WGS sequence"/>
</dbReference>
<dbReference type="Pfam" id="PF09350">
    <property type="entry name" value="DJC28_CD"/>
    <property type="match status" value="1"/>
</dbReference>
<evidence type="ECO:0000313" key="3">
    <source>
        <dbReference type="EMBL" id="THG93654.1"/>
    </source>
</evidence>
<accession>A0A4S4K745</accession>
<feature type="domain" description="DnaJ homologue subfamily C member 28 conserved" evidence="2">
    <location>
        <begin position="36"/>
        <end position="106"/>
    </location>
</feature>
<comment type="caution">
    <text evidence="3">The sequence shown here is derived from an EMBL/GenBank/DDBJ whole genome shotgun (WGS) entry which is preliminary data.</text>
</comment>
<feature type="region of interest" description="Disordered" evidence="1">
    <location>
        <begin position="217"/>
        <end position="236"/>
    </location>
</feature>
<keyword evidence="4" id="KW-1185">Reference proteome</keyword>
<dbReference type="AlphaFoldDB" id="A0A4S4K745"/>
<evidence type="ECO:0000313" key="4">
    <source>
        <dbReference type="Proteomes" id="UP000308199"/>
    </source>
</evidence>